<organism evidence="1 2">
    <name type="scientific">Brachionus plicatilis</name>
    <name type="common">Marine rotifer</name>
    <name type="synonym">Brachionus muelleri</name>
    <dbReference type="NCBI Taxonomy" id="10195"/>
    <lineage>
        <taxon>Eukaryota</taxon>
        <taxon>Metazoa</taxon>
        <taxon>Spiralia</taxon>
        <taxon>Gnathifera</taxon>
        <taxon>Rotifera</taxon>
        <taxon>Eurotatoria</taxon>
        <taxon>Monogononta</taxon>
        <taxon>Pseudotrocha</taxon>
        <taxon>Ploima</taxon>
        <taxon>Brachionidae</taxon>
        <taxon>Brachionus</taxon>
    </lineage>
</organism>
<accession>A0A3M7SZF2</accession>
<evidence type="ECO:0000313" key="2">
    <source>
        <dbReference type="Proteomes" id="UP000276133"/>
    </source>
</evidence>
<sequence length="219" mass="25574">MPELLIKILFYSILEKNFSNLDIVLAIVLSDLNIKFFNLSFSYAYLIQKFCYTSFLNFKHIISSLYAQFHFQIKTKQRNNYTCNCIKKISHVLVVFSGKLLKVVPKIWYPLFRHNSQNAAERPCYIFFTIALIGFNSVLGTLESIRTKNITAVSVQNFISCYLNHVSDGIHFRNFKAHVKYIKSPTYSFSCGIMAHSIGTKFNFYQLLFENLIKKTYIF</sequence>
<name>A0A3M7SZF2_BRAPC</name>
<reference evidence="1 2" key="1">
    <citation type="journal article" date="2018" name="Sci. Rep.">
        <title>Genomic signatures of local adaptation to the degree of environmental predictability in rotifers.</title>
        <authorList>
            <person name="Franch-Gras L."/>
            <person name="Hahn C."/>
            <person name="Garcia-Roger E.M."/>
            <person name="Carmona M.J."/>
            <person name="Serra M."/>
            <person name="Gomez A."/>
        </authorList>
    </citation>
    <scope>NUCLEOTIDE SEQUENCE [LARGE SCALE GENOMIC DNA]</scope>
    <source>
        <strain evidence="1">HYR1</strain>
    </source>
</reference>
<dbReference type="AlphaFoldDB" id="A0A3M7SZF2"/>
<keyword evidence="2" id="KW-1185">Reference proteome</keyword>
<proteinExistence type="predicted"/>
<evidence type="ECO:0000313" key="1">
    <source>
        <dbReference type="EMBL" id="RNA41171.1"/>
    </source>
</evidence>
<dbReference type="Proteomes" id="UP000276133">
    <property type="component" value="Unassembled WGS sequence"/>
</dbReference>
<comment type="caution">
    <text evidence="1">The sequence shown here is derived from an EMBL/GenBank/DDBJ whole genome shotgun (WGS) entry which is preliminary data.</text>
</comment>
<protein>
    <submittedName>
        <fullName evidence="1">Uncharacterized protein</fullName>
    </submittedName>
</protein>
<gene>
    <name evidence="1" type="ORF">BpHYR1_002773</name>
</gene>
<dbReference type="EMBL" id="REGN01000537">
    <property type="protein sequence ID" value="RNA41171.1"/>
    <property type="molecule type" value="Genomic_DNA"/>
</dbReference>